<geneLocation type="plasmid" evidence="1 2">
    <name>unnamed4</name>
</geneLocation>
<gene>
    <name evidence="1" type="ORF">KGD84_32815</name>
</gene>
<accession>A0A975KTX8</accession>
<dbReference type="RefSeq" id="WP_220566061.1">
    <property type="nucleotide sequence ID" value="NZ_CP074136.1"/>
</dbReference>
<keyword evidence="1" id="KW-0614">Plasmid</keyword>
<dbReference type="Proteomes" id="UP000676079">
    <property type="component" value="Plasmid unnamed4"/>
</dbReference>
<organism evidence="1 2">
    <name type="scientific">Nocardiopsis changdeensis</name>
    <dbReference type="NCBI Taxonomy" id="2831969"/>
    <lineage>
        <taxon>Bacteria</taxon>
        <taxon>Bacillati</taxon>
        <taxon>Actinomycetota</taxon>
        <taxon>Actinomycetes</taxon>
        <taxon>Streptosporangiales</taxon>
        <taxon>Nocardiopsidaceae</taxon>
        <taxon>Nocardiopsis</taxon>
    </lineage>
</organism>
<dbReference type="EMBL" id="CP074136">
    <property type="protein sequence ID" value="QUX26482.1"/>
    <property type="molecule type" value="Genomic_DNA"/>
</dbReference>
<sequence length="192" mass="20014">MTTPTAPPQMAPQLVAHQKIEALAPLLTEARAEHGMGDLVLFDTDGVVIAFAGGDVSPVEGQAQARAESLAAIGQRLLALSRGADHIKRELAQHRVDPAGPGPVRAMPVAAEVAELITIKYRTPEPQEEGGRGQEWPVVVFPIAGTLGLVGDIPPRQEAAAGTLPRLGHALATLADALRTHPELRPLVAGAS</sequence>
<proteinExistence type="predicted"/>
<keyword evidence="2" id="KW-1185">Reference proteome</keyword>
<protein>
    <recommendedName>
        <fullName evidence="3">Roadblock/LC7 domain-containing protein</fullName>
    </recommendedName>
</protein>
<evidence type="ECO:0008006" key="3">
    <source>
        <dbReference type="Google" id="ProtNLM"/>
    </source>
</evidence>
<evidence type="ECO:0000313" key="2">
    <source>
        <dbReference type="Proteomes" id="UP000676079"/>
    </source>
</evidence>
<reference evidence="2" key="1">
    <citation type="submission" date="2021-05" db="EMBL/GenBank/DDBJ databases">
        <title>Direct Submission.</title>
        <authorList>
            <person name="Li K."/>
            <person name="Gao J."/>
        </authorList>
    </citation>
    <scope>NUCLEOTIDE SEQUENCE [LARGE SCALE GENOMIC DNA]</scope>
    <source>
        <strain evidence="2">Mg02</strain>
        <plasmid evidence="2">unnamed4</plasmid>
    </source>
</reference>
<name>A0A975KTX8_9ACTN</name>
<evidence type="ECO:0000313" key="1">
    <source>
        <dbReference type="EMBL" id="QUX26482.1"/>
    </source>
</evidence>